<proteinExistence type="predicted"/>
<evidence type="ECO:0000259" key="1">
    <source>
        <dbReference type="Pfam" id="PF13524"/>
    </source>
</evidence>
<name>A0A071MDD9_9BURK</name>
<evidence type="ECO:0000313" key="2">
    <source>
        <dbReference type="EMBL" id="KEA58924.1"/>
    </source>
</evidence>
<dbReference type="AlphaFoldDB" id="A0A071MDD9"/>
<dbReference type="SUPFAM" id="SSF53756">
    <property type="entry name" value="UDP-Glycosyltransferase/glycogen phosphorylase"/>
    <property type="match status" value="1"/>
</dbReference>
<protein>
    <recommendedName>
        <fullName evidence="1">Spore protein YkvP/CgeB glycosyl transferase-like domain-containing protein</fullName>
    </recommendedName>
</protein>
<reference evidence="2" key="1">
    <citation type="submission" date="2014-04" db="EMBL/GenBank/DDBJ databases">
        <title>In planta biocontrol of soil-borne Fusarium wilt of banana through a plant endophytic bacterium, Burkholderia cenocepacia 869T2.</title>
        <authorList>
            <person name="Ho Y.-N."/>
            <person name="Chiang H.-M."/>
            <person name="Chao C.-P."/>
            <person name="Su C.-C."/>
            <person name="Hsu H.-F."/>
            <person name="Guo C.-T."/>
            <person name="Hsieh J.-L."/>
            <person name="Huang C.-C."/>
        </authorList>
    </citation>
    <scope>NUCLEOTIDE SEQUENCE [LARGE SCALE GENOMIC DNA]</scope>
    <source>
        <strain evidence="2">869T2</strain>
    </source>
</reference>
<feature type="domain" description="Spore protein YkvP/CgeB glycosyl transferase-like" evidence="1">
    <location>
        <begin position="660"/>
        <end position="797"/>
    </location>
</feature>
<organism evidence="2">
    <name type="scientific">Burkholderia cenocepacia</name>
    <dbReference type="NCBI Taxonomy" id="95486"/>
    <lineage>
        <taxon>Bacteria</taxon>
        <taxon>Pseudomonadati</taxon>
        <taxon>Pseudomonadota</taxon>
        <taxon>Betaproteobacteria</taxon>
        <taxon>Burkholderiales</taxon>
        <taxon>Burkholderiaceae</taxon>
        <taxon>Burkholderia</taxon>
        <taxon>Burkholderia cepacia complex</taxon>
    </lineage>
</organism>
<dbReference type="Gene3D" id="3.40.50.2000">
    <property type="entry name" value="Glycogen Phosphorylase B"/>
    <property type="match status" value="1"/>
</dbReference>
<gene>
    <name evidence="2" type="ORF">DT99_14060</name>
</gene>
<comment type="caution">
    <text evidence="2">The sequence shown here is derived from an EMBL/GenBank/DDBJ whole genome shotgun (WGS) entry which is preliminary data.</text>
</comment>
<dbReference type="InterPro" id="IPR055259">
    <property type="entry name" value="YkvP/CgeB_Glyco_trans-like"/>
</dbReference>
<dbReference type="Pfam" id="PF13524">
    <property type="entry name" value="Glyco_trans_1_2"/>
    <property type="match status" value="1"/>
</dbReference>
<accession>A0A071MDD9</accession>
<dbReference type="OrthoDB" id="9816564at2"/>
<sequence length="931" mass="101017">MNDSPRIFAPLDHPYYLTAPGYKQTSGGVRAMHYLCHALNLLGCEAYLKTTEVHPALRTPLLTQEIAQAHFEAGRSPVAVYPEIVEGNPFGSRCVARYLLAEPGRINGNPLDLAPTDLVFAFGPTIVPDGWQADLLRIPLVDTRIFHCDGVDDATRSGTAVFLNRHLRRGGSLHPATAESIEISGRVPERSAHELAELLRRVECVYLYEWSTIAFEALLCGCPVVCILNDASMPDAERWVMGGKGIAWGLDPREIAHAKATVHEARDVYRKEEATFWRQLRHFVDKTQAHASALDARPDSRGPAGARAAAARAVRRMAVVCAEPATHPHVAARFGTPFGQLDREWAVDFPVGSNGIDLDALQRADIVVLHGAVASLLSGPALEQMFALGKPVVCDLDRPLDALTLDGPEVAGSARRLAAMHDAIRRADALVVPSDAIARTYRHVNAAVHVLPGDADRTRHGTLYAWLAEQGRRPVRAPAPAPGGAHVPRAWQKKRLVAYALDPVDGASVQRRVALPFARLSNDWEFVWGMADGTAIATADAVLLDRHTPGRLSLDGLRAIFKFDKPVIYATDCPPPAAPDDPAWTGIAYTLGNASAVVVPTPDLAHRYRPWNPRVFVLPDGVDLDLFLRPVPARAADRVTIGVAGDALRPANFARVDAALRAVCARHAGRVAVQFFGTHAPAGWADHPAASFLPAPDAYRAYAQQLRVLDWDIALMPLADADDNAASAIRRQEFAAAGIAVVASDLPALRIGLNDGDDVLLAGDDPHAWDDAIDRLVTQPALRRRLARTAQARVRKRDALQAQLPLHRELYRLCVERQGTAVQLPPREAPIPGVLILDAAGDVERVQAALRIVAARAEQDLLNVVLTTSPDPLPEWTDRLRYLRATPHEYAATADQLAAMPAFDWFTIIDAADTEAGDDIQETTAADAAID</sequence>
<dbReference type="EMBL" id="JJOA01000012">
    <property type="protein sequence ID" value="KEA58924.1"/>
    <property type="molecule type" value="Genomic_DNA"/>
</dbReference>